<evidence type="ECO:0000313" key="2">
    <source>
        <dbReference type="EMBL" id="MCB5198258.1"/>
    </source>
</evidence>
<name>A0ABS8BRA9_9RHOB</name>
<dbReference type="PANTHER" id="PTHR43459:SF1">
    <property type="entry name" value="EG:BACN32G11.4 PROTEIN"/>
    <property type="match status" value="1"/>
</dbReference>
<comment type="caution">
    <text evidence="2">The sequence shown here is derived from an EMBL/GenBank/DDBJ whole genome shotgun (WGS) entry which is preliminary data.</text>
</comment>
<dbReference type="RefSeq" id="WP_226747218.1">
    <property type="nucleotide sequence ID" value="NZ_JAJATZ010000001.1"/>
</dbReference>
<gene>
    <name evidence="2" type="ORF">LGQ03_03300</name>
</gene>
<evidence type="ECO:0000256" key="1">
    <source>
        <dbReference type="ARBA" id="ARBA00005254"/>
    </source>
</evidence>
<organism evidence="2 3">
    <name type="scientific">Loktanella gaetbuli</name>
    <dbReference type="NCBI Taxonomy" id="2881335"/>
    <lineage>
        <taxon>Bacteria</taxon>
        <taxon>Pseudomonadati</taxon>
        <taxon>Pseudomonadota</taxon>
        <taxon>Alphaproteobacteria</taxon>
        <taxon>Rhodobacterales</taxon>
        <taxon>Roseobacteraceae</taxon>
        <taxon>Loktanella</taxon>
    </lineage>
</organism>
<dbReference type="Gene3D" id="1.10.12.10">
    <property type="entry name" value="Lyase 2-enoyl-coa Hydratase, Chain A, domain 2"/>
    <property type="match status" value="1"/>
</dbReference>
<protein>
    <submittedName>
        <fullName evidence="2">Enoyl-CoA hydratase/isomerase family protein</fullName>
    </submittedName>
</protein>
<sequence>MDYTAITVNVSDDVVTITMNRPEKMNALNGTMRSELTHAVMDAPNQGRVLVLTGSDRAFCSGQELSFGEAANLDLEAVLRDEYVPMLRAIVDCPLPTIAAVNGVAAGAGANLALVFDVVLASEDAYFVQAFAKIGLIPDAGGTWFLPRQVGFARAMGASLFADKISAKQAADWGMIYESVPADDFAAHWQARAGQLAQGPTQTYHHIKQALRASFDNDLDKQLALEAELQGKCGKTRDFGEGVAAFVEKRTARFQGR</sequence>
<dbReference type="Pfam" id="PF00378">
    <property type="entry name" value="ECH_1"/>
    <property type="match status" value="1"/>
</dbReference>
<evidence type="ECO:0000313" key="3">
    <source>
        <dbReference type="Proteomes" id="UP001138961"/>
    </source>
</evidence>
<accession>A0ABS8BRA9</accession>
<proteinExistence type="inferred from homology"/>
<dbReference type="InterPro" id="IPR001753">
    <property type="entry name" value="Enoyl-CoA_hydra/iso"/>
</dbReference>
<dbReference type="CDD" id="cd06558">
    <property type="entry name" value="crotonase-like"/>
    <property type="match status" value="1"/>
</dbReference>
<dbReference type="EMBL" id="JAJATZ010000001">
    <property type="protein sequence ID" value="MCB5198258.1"/>
    <property type="molecule type" value="Genomic_DNA"/>
</dbReference>
<dbReference type="PANTHER" id="PTHR43459">
    <property type="entry name" value="ENOYL-COA HYDRATASE"/>
    <property type="match status" value="1"/>
</dbReference>
<dbReference type="Proteomes" id="UP001138961">
    <property type="component" value="Unassembled WGS sequence"/>
</dbReference>
<keyword evidence="3" id="KW-1185">Reference proteome</keyword>
<dbReference type="InterPro" id="IPR029045">
    <property type="entry name" value="ClpP/crotonase-like_dom_sf"/>
</dbReference>
<dbReference type="SUPFAM" id="SSF52096">
    <property type="entry name" value="ClpP/crotonase"/>
    <property type="match status" value="1"/>
</dbReference>
<dbReference type="InterPro" id="IPR014748">
    <property type="entry name" value="Enoyl-CoA_hydra_C"/>
</dbReference>
<dbReference type="Gene3D" id="3.90.226.10">
    <property type="entry name" value="2-enoyl-CoA Hydratase, Chain A, domain 1"/>
    <property type="match status" value="1"/>
</dbReference>
<comment type="similarity">
    <text evidence="1">Belongs to the enoyl-CoA hydratase/isomerase family.</text>
</comment>
<reference evidence="2" key="1">
    <citation type="submission" date="2021-10" db="EMBL/GenBank/DDBJ databases">
        <title>Loktanella gaetbuli sp. nov., isolated from a tidal flat.</title>
        <authorList>
            <person name="Park S."/>
            <person name="Yoon J.-H."/>
        </authorList>
    </citation>
    <scope>NUCLEOTIDE SEQUENCE</scope>
    <source>
        <strain evidence="2">TSTF-M6</strain>
    </source>
</reference>